<dbReference type="EMBL" id="CAMGYJ010000005">
    <property type="protein sequence ID" value="CAI0411476.1"/>
    <property type="molecule type" value="Genomic_DNA"/>
</dbReference>
<evidence type="ECO:0000313" key="2">
    <source>
        <dbReference type="Proteomes" id="UP001154282"/>
    </source>
</evidence>
<name>A0AAV0JS98_9ROSI</name>
<accession>A0AAV0JS98</accession>
<protein>
    <submittedName>
        <fullName evidence="1">Uncharacterized protein</fullName>
    </submittedName>
</protein>
<dbReference type="AlphaFoldDB" id="A0AAV0JS98"/>
<comment type="caution">
    <text evidence="1">The sequence shown here is derived from an EMBL/GenBank/DDBJ whole genome shotgun (WGS) entry which is preliminary data.</text>
</comment>
<evidence type="ECO:0000313" key="1">
    <source>
        <dbReference type="EMBL" id="CAI0411476.1"/>
    </source>
</evidence>
<organism evidence="1 2">
    <name type="scientific">Linum tenue</name>
    <dbReference type="NCBI Taxonomy" id="586396"/>
    <lineage>
        <taxon>Eukaryota</taxon>
        <taxon>Viridiplantae</taxon>
        <taxon>Streptophyta</taxon>
        <taxon>Embryophyta</taxon>
        <taxon>Tracheophyta</taxon>
        <taxon>Spermatophyta</taxon>
        <taxon>Magnoliopsida</taxon>
        <taxon>eudicotyledons</taxon>
        <taxon>Gunneridae</taxon>
        <taxon>Pentapetalae</taxon>
        <taxon>rosids</taxon>
        <taxon>fabids</taxon>
        <taxon>Malpighiales</taxon>
        <taxon>Linaceae</taxon>
        <taxon>Linum</taxon>
    </lineage>
</organism>
<dbReference type="Proteomes" id="UP001154282">
    <property type="component" value="Unassembled WGS sequence"/>
</dbReference>
<reference evidence="1" key="1">
    <citation type="submission" date="2022-08" db="EMBL/GenBank/DDBJ databases">
        <authorList>
            <person name="Gutierrez-Valencia J."/>
        </authorList>
    </citation>
    <scope>NUCLEOTIDE SEQUENCE</scope>
</reference>
<keyword evidence="2" id="KW-1185">Reference proteome</keyword>
<gene>
    <name evidence="1" type="ORF">LITE_LOCUS15184</name>
</gene>
<sequence length="131" mass="14672">MLKVAFSLPHFTTNGIFSPLLFFGGSSTVRSRFTNDSFFSAFSLYDWIDRSLRSSPSPLWKSLCLATETPSRDWMACFRSRTVADGEGSWISGANCAAVDLEFRRAGHDSQRISCCGVARFLQWIDLALQI</sequence>
<proteinExistence type="predicted"/>